<dbReference type="PANTHER" id="PTHR12042">
    <property type="entry name" value="LACTOSYLCERAMIDE 4-ALPHA-GALACTOSYLTRANSFERASE ALPHA- 1,4-GALACTOSYLTRANSFERASE"/>
    <property type="match status" value="1"/>
</dbReference>
<proteinExistence type="predicted"/>
<gene>
    <name evidence="1" type="ORF">VE25_02210</name>
</gene>
<keyword evidence="2" id="KW-1185">Reference proteome</keyword>
<accession>A0A0F5FYW7</accession>
<dbReference type="PANTHER" id="PTHR12042:SF21">
    <property type="entry name" value="ALPHA1,4-GALACTOSYLTRANSFERASE 1-RELATED"/>
    <property type="match status" value="1"/>
</dbReference>
<dbReference type="GO" id="GO:0016758">
    <property type="term" value="F:hexosyltransferase activity"/>
    <property type="evidence" value="ECO:0007669"/>
    <property type="project" value="TreeGrafter"/>
</dbReference>
<dbReference type="PATRIC" id="fig|443610.3.peg.2916"/>
<dbReference type="InterPro" id="IPR051981">
    <property type="entry name" value="Glycosyltransf_32"/>
</dbReference>
<dbReference type="GO" id="GO:0016020">
    <property type="term" value="C:membrane"/>
    <property type="evidence" value="ECO:0007669"/>
    <property type="project" value="GOC"/>
</dbReference>
<organism evidence="1 2">
    <name type="scientific">Devosia geojensis</name>
    <dbReference type="NCBI Taxonomy" id="443610"/>
    <lineage>
        <taxon>Bacteria</taxon>
        <taxon>Pseudomonadati</taxon>
        <taxon>Pseudomonadota</taxon>
        <taxon>Alphaproteobacteria</taxon>
        <taxon>Hyphomicrobiales</taxon>
        <taxon>Devosiaceae</taxon>
        <taxon>Devosia</taxon>
    </lineage>
</organism>
<dbReference type="Gene3D" id="3.90.550.20">
    <property type="match status" value="1"/>
</dbReference>
<dbReference type="Proteomes" id="UP000033632">
    <property type="component" value="Unassembled WGS sequence"/>
</dbReference>
<dbReference type="InterPro" id="IPR029044">
    <property type="entry name" value="Nucleotide-diphossugar_trans"/>
</dbReference>
<dbReference type="EMBL" id="JZEX01000037">
    <property type="protein sequence ID" value="KKB13397.1"/>
    <property type="molecule type" value="Genomic_DNA"/>
</dbReference>
<reference evidence="1 2" key="1">
    <citation type="submission" date="2015-03" db="EMBL/GenBank/DDBJ databases">
        <authorList>
            <person name="Hassan Y.I."/>
            <person name="Lepp D."/>
            <person name="Li X.-Z."/>
            <person name="Zhou T."/>
        </authorList>
    </citation>
    <scope>NUCLEOTIDE SEQUENCE [LARGE SCALE GENOMIC DNA]</scope>
    <source>
        <strain evidence="1 2">BD-c194</strain>
    </source>
</reference>
<protein>
    <recommendedName>
        <fullName evidence="3">Alpha 1,4-glycosyltransferase domain-containing protein</fullName>
    </recommendedName>
</protein>
<comment type="caution">
    <text evidence="1">The sequence shown here is derived from an EMBL/GenBank/DDBJ whole genome shotgun (WGS) entry which is preliminary data.</text>
</comment>
<evidence type="ECO:0008006" key="3">
    <source>
        <dbReference type="Google" id="ProtNLM"/>
    </source>
</evidence>
<name>A0A0F5FYW7_9HYPH</name>
<dbReference type="GO" id="GO:0006688">
    <property type="term" value="P:glycosphingolipid biosynthetic process"/>
    <property type="evidence" value="ECO:0007669"/>
    <property type="project" value="TreeGrafter"/>
</dbReference>
<dbReference type="AlphaFoldDB" id="A0A0F5FYW7"/>
<evidence type="ECO:0000313" key="1">
    <source>
        <dbReference type="EMBL" id="KKB13397.1"/>
    </source>
</evidence>
<dbReference type="OrthoDB" id="5354021at2"/>
<evidence type="ECO:0000313" key="2">
    <source>
        <dbReference type="Proteomes" id="UP000033632"/>
    </source>
</evidence>
<dbReference type="RefSeq" id="WP_046106954.1">
    <property type="nucleotide sequence ID" value="NZ_JZEX01000037.1"/>
</dbReference>
<sequence>MSLPTIVSFWHGPLSWLERLCAASFLRHRHALEVYAYEPLAGLPAGVTLRDAGEILPREAMVFYKDRGTPAVFSDRFRLELMRAGRGVWADLDVYCLKPIADPPPYLFGYERDGSVNNAVLRIPAGAPLLADLLAVFEPGGKRLIEPHLPPLRRLEVAARRLLGFSVAPHQMQFGATGPFPLTYHIRRHGLERFVQPREVFYPLAYEDVPKLMQPGSRLEDAVTERTLAVHVWRSQLTNRGRAGMPAPAPDSALAKLCEIEGIAV</sequence>
<dbReference type="SUPFAM" id="SSF53448">
    <property type="entry name" value="Nucleotide-diphospho-sugar transferases"/>
    <property type="match status" value="1"/>
</dbReference>
<dbReference type="STRING" id="443610.VE25_02210"/>